<dbReference type="GO" id="GO:0016740">
    <property type="term" value="F:transferase activity"/>
    <property type="evidence" value="ECO:0007669"/>
    <property type="project" value="UniProtKB-KW"/>
</dbReference>
<dbReference type="Pfam" id="PF14602">
    <property type="entry name" value="Hexapep_2"/>
    <property type="match status" value="1"/>
</dbReference>
<dbReference type="EMBL" id="PFOB01000009">
    <property type="protein sequence ID" value="PIZ63914.1"/>
    <property type="molecule type" value="Genomic_DNA"/>
</dbReference>
<accession>A0A2M7U1H0</accession>
<protein>
    <submittedName>
        <fullName evidence="1">Acetyltransferase</fullName>
    </submittedName>
</protein>
<dbReference type="Gene3D" id="2.160.10.10">
    <property type="entry name" value="Hexapeptide repeat proteins"/>
    <property type="match status" value="1"/>
</dbReference>
<comment type="caution">
    <text evidence="1">The sequence shown here is derived from an EMBL/GenBank/DDBJ whole genome shotgun (WGS) entry which is preliminary data.</text>
</comment>
<dbReference type="SUPFAM" id="SSF51161">
    <property type="entry name" value="Trimeric LpxA-like enzymes"/>
    <property type="match status" value="1"/>
</dbReference>
<organism evidence="1 2">
    <name type="scientific">Candidatus Roizmanbacteria bacterium CG_4_10_14_0_2_um_filter_39_13</name>
    <dbReference type="NCBI Taxonomy" id="1974825"/>
    <lineage>
        <taxon>Bacteria</taxon>
        <taxon>Candidatus Roizmaniibacteriota</taxon>
    </lineage>
</organism>
<dbReference type="PANTHER" id="PTHR23416:SF78">
    <property type="entry name" value="LIPOPOLYSACCHARIDE BIOSYNTHESIS O-ACETYL TRANSFERASE WBBJ-RELATED"/>
    <property type="match status" value="1"/>
</dbReference>
<gene>
    <name evidence="1" type="ORF">COY16_00700</name>
</gene>
<name>A0A2M7U1H0_9BACT</name>
<keyword evidence="1" id="KW-0808">Transferase</keyword>
<dbReference type="AlphaFoldDB" id="A0A2M7U1H0"/>
<sequence length="177" mass="19149">MNIFSKLIAYFLKLPAQLKGMKFGPNSFIGPGYDFIFLDLSNVEVKKNVMIGKRAWLQTVDSGKILIGSGTHIGRDVVLSARNEITIGENCLLSYRVSILDHNHNLNRSENSPMKSGLTPGQKITIGNNCFIGANVCITKGVTLGSHCVVGANSVVTKSYPDNSIIVGNPARKVKSL</sequence>
<dbReference type="InterPro" id="IPR051159">
    <property type="entry name" value="Hexapeptide_acetyltransf"/>
</dbReference>
<dbReference type="Proteomes" id="UP000228503">
    <property type="component" value="Unassembled WGS sequence"/>
</dbReference>
<proteinExistence type="predicted"/>
<evidence type="ECO:0000313" key="1">
    <source>
        <dbReference type="EMBL" id="PIZ63914.1"/>
    </source>
</evidence>
<dbReference type="PANTHER" id="PTHR23416">
    <property type="entry name" value="SIALIC ACID SYNTHASE-RELATED"/>
    <property type="match status" value="1"/>
</dbReference>
<dbReference type="CDD" id="cd04647">
    <property type="entry name" value="LbH_MAT_like"/>
    <property type="match status" value="1"/>
</dbReference>
<evidence type="ECO:0000313" key="2">
    <source>
        <dbReference type="Proteomes" id="UP000228503"/>
    </source>
</evidence>
<dbReference type="InterPro" id="IPR011004">
    <property type="entry name" value="Trimer_LpxA-like_sf"/>
</dbReference>
<dbReference type="InterPro" id="IPR001451">
    <property type="entry name" value="Hexapep"/>
</dbReference>
<reference evidence="2" key="1">
    <citation type="submission" date="2017-09" db="EMBL/GenBank/DDBJ databases">
        <title>Depth-based differentiation of microbial function through sediment-hosted aquifers and enrichment of novel symbionts in the deep terrestrial subsurface.</title>
        <authorList>
            <person name="Probst A.J."/>
            <person name="Ladd B."/>
            <person name="Jarett J.K."/>
            <person name="Geller-Mcgrath D.E."/>
            <person name="Sieber C.M.K."/>
            <person name="Emerson J.B."/>
            <person name="Anantharaman K."/>
            <person name="Thomas B.C."/>
            <person name="Malmstrom R."/>
            <person name="Stieglmeier M."/>
            <person name="Klingl A."/>
            <person name="Woyke T."/>
            <person name="Ryan C.M."/>
            <person name="Banfield J.F."/>
        </authorList>
    </citation>
    <scope>NUCLEOTIDE SEQUENCE [LARGE SCALE GENOMIC DNA]</scope>
</reference>